<dbReference type="Proteomes" id="UP000789901">
    <property type="component" value="Unassembled WGS sequence"/>
</dbReference>
<evidence type="ECO:0000313" key="3">
    <source>
        <dbReference type="Proteomes" id="UP000789901"/>
    </source>
</evidence>
<keyword evidence="3" id="KW-1185">Reference proteome</keyword>
<sequence length="218" mass="24886">NLYGGVVAVPVGNLYRDVIGEIKCLDLQFKYKGKWRSLDYTDAIYFKIRKNPTFDLVLGRGWLWVYGVKMSFKLSPKESYNPRAKIVIDGMSIPLIDEDFNKASSMKNDPHKSDLLLEELTNMIKKSLSDIQDNKHHRIFCNMPPAHSPSRRLNDDVSKNSGTSEKNRVKYSTDSDTSSNSDTLDSSDSSLSRLRSEVINMHKTASARKHPIKLRRCK</sequence>
<feature type="non-terminal residue" evidence="2">
    <location>
        <position position="218"/>
    </location>
</feature>
<accession>A0ABN7XHJ6</accession>
<evidence type="ECO:0000313" key="2">
    <source>
        <dbReference type="EMBL" id="CAG8853644.1"/>
    </source>
</evidence>
<dbReference type="EMBL" id="CAJVQB010127163">
    <property type="protein sequence ID" value="CAG8853644.1"/>
    <property type="molecule type" value="Genomic_DNA"/>
</dbReference>
<organism evidence="2 3">
    <name type="scientific">Gigaspora margarita</name>
    <dbReference type="NCBI Taxonomy" id="4874"/>
    <lineage>
        <taxon>Eukaryota</taxon>
        <taxon>Fungi</taxon>
        <taxon>Fungi incertae sedis</taxon>
        <taxon>Mucoromycota</taxon>
        <taxon>Glomeromycotina</taxon>
        <taxon>Glomeromycetes</taxon>
        <taxon>Diversisporales</taxon>
        <taxon>Gigasporaceae</taxon>
        <taxon>Gigaspora</taxon>
    </lineage>
</organism>
<feature type="region of interest" description="Disordered" evidence="1">
    <location>
        <begin position="143"/>
        <end position="191"/>
    </location>
</feature>
<feature type="compositionally biased region" description="Low complexity" evidence="1">
    <location>
        <begin position="174"/>
        <end position="191"/>
    </location>
</feature>
<name>A0ABN7XHJ6_GIGMA</name>
<proteinExistence type="predicted"/>
<gene>
    <name evidence="2" type="ORF">GMARGA_LOCUS42465</name>
</gene>
<protein>
    <submittedName>
        <fullName evidence="2">29412_t:CDS:1</fullName>
    </submittedName>
</protein>
<feature type="region of interest" description="Disordered" evidence="1">
    <location>
        <begin position="199"/>
        <end position="218"/>
    </location>
</feature>
<comment type="caution">
    <text evidence="2">The sequence shown here is derived from an EMBL/GenBank/DDBJ whole genome shotgun (WGS) entry which is preliminary data.</text>
</comment>
<evidence type="ECO:0000256" key="1">
    <source>
        <dbReference type="SAM" id="MobiDB-lite"/>
    </source>
</evidence>
<feature type="compositionally biased region" description="Basic residues" evidence="1">
    <location>
        <begin position="205"/>
        <end position="218"/>
    </location>
</feature>
<feature type="non-terminal residue" evidence="2">
    <location>
        <position position="1"/>
    </location>
</feature>
<reference evidence="2 3" key="1">
    <citation type="submission" date="2021-06" db="EMBL/GenBank/DDBJ databases">
        <authorList>
            <person name="Kallberg Y."/>
            <person name="Tangrot J."/>
            <person name="Rosling A."/>
        </authorList>
    </citation>
    <scope>NUCLEOTIDE SEQUENCE [LARGE SCALE GENOMIC DNA]</scope>
    <source>
        <strain evidence="2 3">120-4 pot B 10/14</strain>
    </source>
</reference>